<comment type="similarity">
    <text evidence="3">Belongs to the gas vesicle GvpA family.</text>
</comment>
<accession>A0A9Q7AI55</accession>
<reference evidence="5" key="1">
    <citation type="submission" date="2021-04" db="EMBL/GenBank/DDBJ databases">
        <title>A novel Synergistetes isolate from a pyrite-forming mixed culture.</title>
        <authorList>
            <person name="Bunk B."/>
            <person name="Sproer C."/>
            <person name="Spring S."/>
            <person name="Pester M."/>
        </authorList>
    </citation>
    <scope>NUCLEOTIDE SEQUENCE [LARGE SCALE GENOMIC DNA]</scope>
    <source>
        <strain evidence="5">J.5.4.2-T.3.5.2</strain>
    </source>
</reference>
<dbReference type="GO" id="GO:0031411">
    <property type="term" value="C:gas vesicle"/>
    <property type="evidence" value="ECO:0007669"/>
    <property type="project" value="UniProtKB-SubCell"/>
</dbReference>
<dbReference type="GO" id="GO:0012506">
    <property type="term" value="C:vesicle membrane"/>
    <property type="evidence" value="ECO:0007669"/>
    <property type="project" value="InterPro"/>
</dbReference>
<comment type="subcellular location">
    <subcellularLocation>
        <location evidence="2">Gas vesicle</location>
    </subcellularLocation>
</comment>
<dbReference type="Pfam" id="PF00741">
    <property type="entry name" value="Gas_vesicle"/>
    <property type="match status" value="1"/>
</dbReference>
<dbReference type="EMBL" id="CP072943">
    <property type="protein sequence ID" value="QTX32270.1"/>
    <property type="molecule type" value="Genomic_DNA"/>
</dbReference>
<dbReference type="PANTHER" id="PTHR35344">
    <property type="entry name" value="GAS VESICLE STRUCTURAL PROTEIN 2-RELATED"/>
    <property type="match status" value="1"/>
</dbReference>
<dbReference type="InterPro" id="IPR050530">
    <property type="entry name" value="GvpA"/>
</dbReference>
<evidence type="ECO:0000313" key="5">
    <source>
        <dbReference type="Proteomes" id="UP000671879"/>
    </source>
</evidence>
<dbReference type="KEGG" id="aram:KAR29_13360"/>
<dbReference type="GO" id="GO:0005198">
    <property type="term" value="F:structural molecule activity"/>
    <property type="evidence" value="ECO:0007669"/>
    <property type="project" value="InterPro"/>
</dbReference>
<protein>
    <submittedName>
        <fullName evidence="4">Gas vesicle protein</fullName>
    </submittedName>
</protein>
<evidence type="ECO:0000256" key="2">
    <source>
        <dbReference type="ARBA" id="ARBA00035108"/>
    </source>
</evidence>
<dbReference type="PROSITE" id="PS00234">
    <property type="entry name" value="GAS_VESICLE_A_1"/>
    <property type="match status" value="1"/>
</dbReference>
<gene>
    <name evidence="4" type="ORF">KAR29_13360</name>
</gene>
<keyword evidence="1" id="KW-0304">Gas vesicle</keyword>
<dbReference type="Proteomes" id="UP000671879">
    <property type="component" value="Chromosome"/>
</dbReference>
<dbReference type="InterPro" id="IPR000638">
    <property type="entry name" value="Gas-vesicle_GvpA-like"/>
</dbReference>
<evidence type="ECO:0000313" key="4">
    <source>
        <dbReference type="EMBL" id="QTX32270.1"/>
    </source>
</evidence>
<keyword evidence="5" id="KW-1185">Reference proteome</keyword>
<name>A0A9Q7AI55_9BACT</name>
<proteinExistence type="inferred from homology"/>
<sequence length="187" mass="21231">MKPTRDYDATLVDLLERILDKGIVLHADIIIHVAGIPLLGLSLKACIAGMETMLRYGIWNDWDEAQRAYAIEETEKNKLILNLNEKVFLKTFVSILKNNCPYENWKSGFLCITSNELIVSQNNSKNVILRCFLSDVNIFNVTKKKDEGSLEMDVMDFSLVSGGSFLLRSRDMLKIKSVLENRINSIA</sequence>
<dbReference type="AlphaFoldDB" id="A0A9Q7AI55"/>
<evidence type="ECO:0000256" key="3">
    <source>
        <dbReference type="ARBA" id="ARBA00035646"/>
    </source>
</evidence>
<dbReference type="InterPro" id="IPR018493">
    <property type="entry name" value="GvpA-like_CS"/>
</dbReference>
<evidence type="ECO:0000256" key="1">
    <source>
        <dbReference type="ARBA" id="ARBA00022987"/>
    </source>
</evidence>
<dbReference type="RefSeq" id="WP_274373493.1">
    <property type="nucleotide sequence ID" value="NZ_CP072943.1"/>
</dbReference>
<organism evidence="4 5">
    <name type="scientific">Aminithiophilus ramosus</name>
    <dbReference type="NCBI Taxonomy" id="3029084"/>
    <lineage>
        <taxon>Bacteria</taxon>
        <taxon>Thermotogati</taxon>
        <taxon>Synergistota</taxon>
        <taxon>Synergistia</taxon>
        <taxon>Synergistales</taxon>
        <taxon>Aminithiophilaceae</taxon>
        <taxon>Aminithiophilus</taxon>
    </lineage>
</organism>
<dbReference type="PANTHER" id="PTHR35344:SF4">
    <property type="entry name" value="GAS VESICLE PROTEIN A1"/>
    <property type="match status" value="1"/>
</dbReference>